<evidence type="ECO:0000259" key="2">
    <source>
        <dbReference type="Pfam" id="PF00582"/>
    </source>
</evidence>
<gene>
    <name evidence="3" type="ORF">WN50_03010</name>
</gene>
<dbReference type="CDD" id="cd00293">
    <property type="entry name" value="USP-like"/>
    <property type="match status" value="2"/>
</dbReference>
<dbReference type="InterPro" id="IPR014729">
    <property type="entry name" value="Rossmann-like_a/b/a_fold"/>
</dbReference>
<dbReference type="AlphaFoldDB" id="A0A0F5YL46"/>
<dbReference type="Proteomes" id="UP000033607">
    <property type="component" value="Unassembled WGS sequence"/>
</dbReference>
<dbReference type="Gene3D" id="3.40.50.620">
    <property type="entry name" value="HUPs"/>
    <property type="match status" value="2"/>
</dbReference>
<evidence type="ECO:0000256" key="1">
    <source>
        <dbReference type="ARBA" id="ARBA00008791"/>
    </source>
</evidence>
<dbReference type="PANTHER" id="PTHR46268">
    <property type="entry name" value="STRESS RESPONSE PROTEIN NHAX"/>
    <property type="match status" value="1"/>
</dbReference>
<dbReference type="OrthoDB" id="9777884at2"/>
<comment type="caution">
    <text evidence="3">The sequence shown here is derived from an EMBL/GenBank/DDBJ whole genome shotgun (WGS) entry which is preliminary data.</text>
</comment>
<dbReference type="PANTHER" id="PTHR46268:SF8">
    <property type="entry name" value="UNIVERSAL STRESS PROTEIN SLL1388"/>
    <property type="match status" value="1"/>
</dbReference>
<proteinExistence type="inferred from homology"/>
<dbReference type="InterPro" id="IPR006015">
    <property type="entry name" value="Universal_stress_UspA"/>
</dbReference>
<dbReference type="PRINTS" id="PR01438">
    <property type="entry name" value="UNVRSLSTRESS"/>
</dbReference>
<dbReference type="InterPro" id="IPR006016">
    <property type="entry name" value="UspA"/>
</dbReference>
<feature type="domain" description="UspA" evidence="2">
    <location>
        <begin position="142"/>
        <end position="281"/>
    </location>
</feature>
<evidence type="ECO:0000313" key="4">
    <source>
        <dbReference type="Proteomes" id="UP000033607"/>
    </source>
</evidence>
<name>A0A0F5YL46_9CYAN</name>
<organism evidence="3 4">
    <name type="scientific">Limnoraphis robusta CS-951</name>
    <dbReference type="NCBI Taxonomy" id="1637645"/>
    <lineage>
        <taxon>Bacteria</taxon>
        <taxon>Bacillati</taxon>
        <taxon>Cyanobacteriota</taxon>
        <taxon>Cyanophyceae</taxon>
        <taxon>Oscillatoriophycideae</taxon>
        <taxon>Oscillatoriales</taxon>
        <taxon>Sirenicapillariaceae</taxon>
        <taxon>Limnoraphis</taxon>
    </lineage>
</organism>
<reference evidence="3 4" key="1">
    <citation type="submission" date="2015-06" db="EMBL/GenBank/DDBJ databases">
        <title>Draft genome assembly of filamentous brackish cyanobacterium Limnoraphis robusta strain CS-951.</title>
        <authorList>
            <person name="Willis A."/>
            <person name="Parks M."/>
            <person name="Burford M.A."/>
        </authorList>
    </citation>
    <scope>NUCLEOTIDE SEQUENCE [LARGE SCALE GENOMIC DNA]</scope>
    <source>
        <strain evidence="3 4">CS-951</strain>
    </source>
</reference>
<dbReference type="RefSeq" id="WP_046277023.1">
    <property type="nucleotide sequence ID" value="NZ_LATL02000255.1"/>
</dbReference>
<comment type="similarity">
    <text evidence="1">Belongs to the universal stress protein A family.</text>
</comment>
<evidence type="ECO:0000313" key="3">
    <source>
        <dbReference type="EMBL" id="KKD39498.1"/>
    </source>
</evidence>
<dbReference type="EMBL" id="LATL02000255">
    <property type="protein sequence ID" value="KKD39498.1"/>
    <property type="molecule type" value="Genomic_DNA"/>
</dbReference>
<protein>
    <submittedName>
        <fullName evidence="3">Universal stress protein UspA</fullName>
    </submittedName>
</protein>
<dbReference type="PATRIC" id="fig|1637645.4.peg.5115"/>
<dbReference type="SUPFAM" id="SSF52402">
    <property type="entry name" value="Adenine nucleotide alpha hydrolases-like"/>
    <property type="match status" value="2"/>
</dbReference>
<dbReference type="Pfam" id="PF00582">
    <property type="entry name" value="Usp"/>
    <property type="match status" value="2"/>
</dbReference>
<accession>A0A0F5YL46</accession>
<sequence length="285" mass="30524">MNINKILVTVAGRGLCEEMLNMLMDIPSIQQASVTVLHVVPSQASAEAMSEKLEAGGKILAQAVQSIKVDPSKVNPRLKQGDPKDIVCQVADEENSDLIIIGSRGLQGLRAILENSVSQYVFQLTSRPMLLVKDGIYVKKLKHIMVALDASDSSKEYLDLALSLVKDIHGGQLILAHVNKDITGKSSEDFSNKAEADPVIAAALEPVKRMGVSYRCVSAIGKPGPEICRIASDVGADLLILGSPDRRPTVAKSLVDLDRLLGGSQSDYVRVHAECPVLLARTAAP</sequence>
<feature type="domain" description="UspA" evidence="2">
    <location>
        <begin position="4"/>
        <end position="133"/>
    </location>
</feature>